<evidence type="ECO:0000256" key="1">
    <source>
        <dbReference type="SAM" id="MobiDB-lite"/>
    </source>
</evidence>
<reference evidence="3" key="1">
    <citation type="submission" date="2016-10" db="EMBL/GenBank/DDBJ databases">
        <authorList>
            <person name="Varghese N."/>
        </authorList>
    </citation>
    <scope>NUCLEOTIDE SEQUENCE [LARGE SCALE GENOMIC DNA]</scope>
    <source>
        <strain evidence="3">Nsp8</strain>
    </source>
</reference>
<dbReference type="EMBL" id="FOVJ01000012">
    <property type="protein sequence ID" value="SFO21655.1"/>
    <property type="molecule type" value="Genomic_DNA"/>
</dbReference>
<keyword evidence="3" id="KW-1185">Reference proteome</keyword>
<sequence>MIAGTSRNAWRDLWIKRPEDKWKLANECRANEEAAQKLLKNSTTSSENRKPSVNHEQERPRSRTRSAALHPPAC</sequence>
<evidence type="ECO:0000313" key="2">
    <source>
        <dbReference type="EMBL" id="SFO21655.1"/>
    </source>
</evidence>
<feature type="compositionally biased region" description="Basic and acidic residues" evidence="1">
    <location>
        <begin position="47"/>
        <end position="61"/>
    </location>
</feature>
<evidence type="ECO:0000313" key="3">
    <source>
        <dbReference type="Proteomes" id="UP000183107"/>
    </source>
</evidence>
<dbReference type="Proteomes" id="UP000183107">
    <property type="component" value="Unassembled WGS sequence"/>
</dbReference>
<protein>
    <submittedName>
        <fullName evidence="2">Uncharacterized protein</fullName>
    </submittedName>
</protein>
<gene>
    <name evidence="2" type="ORF">SAMN05216386_2969</name>
</gene>
<dbReference type="AlphaFoldDB" id="A0A1I5FD33"/>
<organism evidence="2 3">
    <name type="scientific">Nitrosospira briensis</name>
    <dbReference type="NCBI Taxonomy" id="35799"/>
    <lineage>
        <taxon>Bacteria</taxon>
        <taxon>Pseudomonadati</taxon>
        <taxon>Pseudomonadota</taxon>
        <taxon>Betaproteobacteria</taxon>
        <taxon>Nitrosomonadales</taxon>
        <taxon>Nitrosomonadaceae</taxon>
        <taxon>Nitrosospira</taxon>
    </lineage>
</organism>
<name>A0A1I5FD33_9PROT</name>
<proteinExistence type="predicted"/>
<feature type="region of interest" description="Disordered" evidence="1">
    <location>
        <begin position="34"/>
        <end position="74"/>
    </location>
</feature>
<accession>A0A1I5FD33</accession>